<proteinExistence type="predicted"/>
<protein>
    <recommendedName>
        <fullName evidence="4">Energy transducer TonB</fullName>
    </recommendedName>
</protein>
<feature type="signal peptide" evidence="1">
    <location>
        <begin position="1"/>
        <end position="22"/>
    </location>
</feature>
<evidence type="ECO:0008006" key="4">
    <source>
        <dbReference type="Google" id="ProtNLM"/>
    </source>
</evidence>
<evidence type="ECO:0000313" key="2">
    <source>
        <dbReference type="EMBL" id="TKR30772.1"/>
    </source>
</evidence>
<dbReference type="RefSeq" id="WP_137267203.1">
    <property type="nucleotide sequence ID" value="NZ_SZUA01000002.1"/>
</dbReference>
<name>A0A4U5JM91_9GAMM</name>
<dbReference type="SUPFAM" id="SSF74653">
    <property type="entry name" value="TolA/TonB C-terminal domain"/>
    <property type="match status" value="1"/>
</dbReference>
<dbReference type="Gene3D" id="3.30.1150.10">
    <property type="match status" value="1"/>
</dbReference>
<evidence type="ECO:0000313" key="3">
    <source>
        <dbReference type="Proteomes" id="UP000308707"/>
    </source>
</evidence>
<keyword evidence="3" id="KW-1185">Reference proteome</keyword>
<dbReference type="OrthoDB" id="5976887at2"/>
<feature type="chain" id="PRO_5020783601" description="Energy transducer TonB" evidence="1">
    <location>
        <begin position="23"/>
        <end position="202"/>
    </location>
</feature>
<organism evidence="2 3">
    <name type="scientific">Luteimonas gilva</name>
    <dbReference type="NCBI Taxonomy" id="2572684"/>
    <lineage>
        <taxon>Bacteria</taxon>
        <taxon>Pseudomonadati</taxon>
        <taxon>Pseudomonadota</taxon>
        <taxon>Gammaproteobacteria</taxon>
        <taxon>Lysobacterales</taxon>
        <taxon>Lysobacteraceae</taxon>
        <taxon>Luteimonas</taxon>
    </lineage>
</organism>
<gene>
    <name evidence="2" type="ORF">FCE95_11780</name>
</gene>
<dbReference type="Proteomes" id="UP000308707">
    <property type="component" value="Unassembled WGS sequence"/>
</dbReference>
<reference evidence="2 3" key="1">
    <citation type="submission" date="2019-04" db="EMBL/GenBank/DDBJ databases">
        <title>Reference strain of H23.</title>
        <authorList>
            <person name="Luo X."/>
        </authorList>
    </citation>
    <scope>NUCLEOTIDE SEQUENCE [LARGE SCALE GENOMIC DNA]</scope>
    <source>
        <strain evidence="2 3">H23</strain>
    </source>
</reference>
<evidence type="ECO:0000256" key="1">
    <source>
        <dbReference type="SAM" id="SignalP"/>
    </source>
</evidence>
<accession>A0A4U5JM91</accession>
<comment type="caution">
    <text evidence="2">The sequence shown here is derived from an EMBL/GenBank/DDBJ whole genome shotgun (WGS) entry which is preliminary data.</text>
</comment>
<dbReference type="AlphaFoldDB" id="A0A4U5JM91"/>
<keyword evidence="1" id="KW-0732">Signal</keyword>
<dbReference type="EMBL" id="SZUA01000002">
    <property type="protein sequence ID" value="TKR30772.1"/>
    <property type="molecule type" value="Genomic_DNA"/>
</dbReference>
<sequence length="202" mass="21548">MATFVVAGLASALLLASAASVAAKDRIAIVDEGGIRKEWKLADGAKLAAPAYPAEFAARGDNVCVAVGYAIQADGSTSDFSLLKAWASSTDGDREPAPGFWEGFAQAAGAAVAQWKFAPRPEVAEPRPVYTVATMHFIGREAADPAALRARCAISDLAGYVQKQKWDKYQAGNLTKNELQRFQRLRSSQPAVLAQPIRNGRR</sequence>